<feature type="site" description="Increases basicity of active site Tyr" evidence="10">
    <location>
        <position position="110"/>
    </location>
</feature>
<keyword evidence="9" id="KW-0170">Cobalt</keyword>
<dbReference type="Gene3D" id="3.90.110.10">
    <property type="entry name" value="Lactate dehydrogenase/glycoside hydrolase, family 4, C-terminal"/>
    <property type="match status" value="1"/>
</dbReference>
<keyword evidence="2 9" id="KW-0479">Metal-binding</keyword>
<dbReference type="Pfam" id="PF02056">
    <property type="entry name" value="Glyco_hydro_4"/>
    <property type="match status" value="1"/>
</dbReference>
<reference evidence="13 14" key="1">
    <citation type="submission" date="2013-08" db="EMBL/GenBank/DDBJ databases">
        <authorList>
            <person name="Huang J."/>
            <person name="Wang G."/>
        </authorList>
    </citation>
    <scope>NUCLEOTIDE SEQUENCE [LARGE SCALE GENOMIC DNA]</scope>
    <source>
        <strain evidence="13 14">JSM 076056</strain>
    </source>
</reference>
<feature type="domain" description="Glycosyl hydrolase family 4 C-terminal" evidence="12">
    <location>
        <begin position="196"/>
        <end position="416"/>
    </location>
</feature>
<feature type="binding site" evidence="9">
    <location>
        <position position="171"/>
    </location>
    <ligand>
        <name>Mn(2+)</name>
        <dbReference type="ChEBI" id="CHEBI:29035"/>
    </ligand>
</feature>
<keyword evidence="14" id="KW-1185">Reference proteome</keyword>
<evidence type="ECO:0000256" key="4">
    <source>
        <dbReference type="ARBA" id="ARBA00023027"/>
    </source>
</evidence>
<organism evidence="13 14">
    <name type="scientific">Pontibacillus halophilus JSM 076056 = DSM 19796</name>
    <dbReference type="NCBI Taxonomy" id="1385510"/>
    <lineage>
        <taxon>Bacteria</taxon>
        <taxon>Bacillati</taxon>
        <taxon>Bacillota</taxon>
        <taxon>Bacilli</taxon>
        <taxon>Bacillales</taxon>
        <taxon>Bacillaceae</taxon>
        <taxon>Pontibacillus</taxon>
    </lineage>
</organism>
<dbReference type="Gene3D" id="3.40.50.720">
    <property type="entry name" value="NAD(P)-binding Rossmann-like Domain"/>
    <property type="match status" value="1"/>
</dbReference>
<dbReference type="Proteomes" id="UP000030528">
    <property type="component" value="Unassembled WGS sequence"/>
</dbReference>
<evidence type="ECO:0000313" key="13">
    <source>
        <dbReference type="EMBL" id="KGX91667.1"/>
    </source>
</evidence>
<dbReference type="PANTHER" id="PTHR32092">
    <property type="entry name" value="6-PHOSPHO-BETA-GLUCOSIDASE-RELATED"/>
    <property type="match status" value="1"/>
</dbReference>
<proteinExistence type="inferred from homology"/>
<dbReference type="PRINTS" id="PR00732">
    <property type="entry name" value="GLHYDRLASE4"/>
</dbReference>
<keyword evidence="9" id="KW-0408">Iron</keyword>
<gene>
    <name evidence="13" type="ORF">N781_04145</name>
</gene>
<evidence type="ECO:0000256" key="5">
    <source>
        <dbReference type="ARBA" id="ARBA00023211"/>
    </source>
</evidence>
<evidence type="ECO:0000256" key="8">
    <source>
        <dbReference type="PIRSR" id="PIRSR601088-2"/>
    </source>
</evidence>
<comment type="similarity">
    <text evidence="1 11">Belongs to the glycosyl hydrolase 4 family.</text>
</comment>
<evidence type="ECO:0000256" key="2">
    <source>
        <dbReference type="ARBA" id="ARBA00022723"/>
    </source>
</evidence>
<dbReference type="GO" id="GO:0046872">
    <property type="term" value="F:metal ion binding"/>
    <property type="evidence" value="ECO:0007669"/>
    <property type="project" value="UniProtKB-KW"/>
</dbReference>
<dbReference type="Pfam" id="PF11975">
    <property type="entry name" value="Glyco_hydro_4C"/>
    <property type="match status" value="1"/>
</dbReference>
<name>A0A0A5I754_9BACI</name>
<dbReference type="eggNOG" id="COG1486">
    <property type="taxonomic scope" value="Bacteria"/>
</dbReference>
<dbReference type="InterPro" id="IPR015955">
    <property type="entry name" value="Lactate_DH/Glyco_Ohase_4_C"/>
</dbReference>
<dbReference type="InterPro" id="IPR019802">
    <property type="entry name" value="GlycHydrolase_4_CS"/>
</dbReference>
<dbReference type="InterPro" id="IPR036291">
    <property type="entry name" value="NAD(P)-bd_dom_sf"/>
</dbReference>
<evidence type="ECO:0000256" key="10">
    <source>
        <dbReference type="PIRSR" id="PIRSR601088-4"/>
    </source>
</evidence>
<keyword evidence="6 11" id="KW-0326">Glycosidase</keyword>
<keyword evidence="4 11" id="KW-0520">NAD</keyword>
<dbReference type="InterPro" id="IPR022616">
    <property type="entry name" value="Glyco_hydro_4_C"/>
</dbReference>
<comment type="cofactor">
    <cofactor evidence="11">
        <name>NAD(+)</name>
        <dbReference type="ChEBI" id="CHEBI:57540"/>
    </cofactor>
    <text evidence="11">Binds 1 NAD(+) per subunit.</text>
</comment>
<keyword evidence="9" id="KW-0533">Nickel</keyword>
<feature type="active site" description="Proton donor" evidence="7">
    <location>
        <position position="172"/>
    </location>
</feature>
<dbReference type="GO" id="GO:0005975">
    <property type="term" value="P:carbohydrate metabolic process"/>
    <property type="evidence" value="ECO:0007669"/>
    <property type="project" value="InterPro"/>
</dbReference>
<evidence type="ECO:0000256" key="11">
    <source>
        <dbReference type="RuleBase" id="RU361152"/>
    </source>
</evidence>
<keyword evidence="5 9" id="KW-0464">Manganese</keyword>
<accession>A0A0A5I754</accession>
<comment type="caution">
    <text evidence="13">The sequence shown here is derived from an EMBL/GenBank/DDBJ whole genome shotgun (WGS) entry which is preliminary data.</text>
</comment>
<dbReference type="AlphaFoldDB" id="A0A0A5I754"/>
<feature type="binding site" evidence="8">
    <location>
        <position position="284"/>
    </location>
    <ligand>
        <name>substrate</name>
    </ligand>
</feature>
<dbReference type="SUPFAM" id="SSF56327">
    <property type="entry name" value="LDH C-terminal domain-like"/>
    <property type="match status" value="1"/>
</dbReference>
<dbReference type="STRING" id="1385510.GCA_000425205_02248"/>
<evidence type="ECO:0000256" key="9">
    <source>
        <dbReference type="PIRSR" id="PIRSR601088-3"/>
    </source>
</evidence>
<feature type="binding site" evidence="9">
    <location>
        <position position="201"/>
    </location>
    <ligand>
        <name>Mn(2+)</name>
        <dbReference type="ChEBI" id="CHEBI:29035"/>
    </ligand>
</feature>
<feature type="active site" description="Proton acceptor" evidence="7">
    <location>
        <position position="264"/>
    </location>
</feature>
<protein>
    <submittedName>
        <fullName evidence="13">6-phospho-alpha-glucosidase</fullName>
    </submittedName>
</protein>
<dbReference type="GO" id="GO:0004553">
    <property type="term" value="F:hydrolase activity, hydrolyzing O-glycosyl compounds"/>
    <property type="evidence" value="ECO:0007669"/>
    <property type="project" value="InterPro"/>
</dbReference>
<dbReference type="PROSITE" id="PS01324">
    <property type="entry name" value="GLYCOSYL_HYDROL_F4"/>
    <property type="match status" value="1"/>
</dbReference>
<feature type="binding site" evidence="8">
    <location>
        <position position="148"/>
    </location>
    <ligand>
        <name>substrate</name>
    </ligand>
</feature>
<evidence type="ECO:0000256" key="3">
    <source>
        <dbReference type="ARBA" id="ARBA00022801"/>
    </source>
</evidence>
<dbReference type="PANTHER" id="PTHR32092:SF14">
    <property type="entry name" value="MALTOSE-6'-PHOSPHATE GLUCOSIDASE"/>
    <property type="match status" value="1"/>
</dbReference>
<dbReference type="RefSeq" id="WP_026800601.1">
    <property type="nucleotide sequence ID" value="NZ_AULI01000009.1"/>
</dbReference>
<dbReference type="CDD" id="cd05298">
    <property type="entry name" value="GH4_GlvA_pagL_like"/>
    <property type="match status" value="1"/>
</dbReference>
<keyword evidence="3 11" id="KW-0378">Hydrolase</keyword>
<evidence type="ECO:0000256" key="7">
    <source>
        <dbReference type="PIRSR" id="PIRSR601088-1"/>
    </source>
</evidence>
<feature type="binding site" evidence="8">
    <location>
        <position position="94"/>
    </location>
    <ligand>
        <name>substrate</name>
    </ligand>
</feature>
<evidence type="ECO:0000256" key="1">
    <source>
        <dbReference type="ARBA" id="ARBA00010141"/>
    </source>
</evidence>
<evidence type="ECO:0000313" key="14">
    <source>
        <dbReference type="Proteomes" id="UP000030528"/>
    </source>
</evidence>
<evidence type="ECO:0000256" key="6">
    <source>
        <dbReference type="ARBA" id="ARBA00023295"/>
    </source>
</evidence>
<sequence length="451" mass="51279">MKKQNLVVAGGGSTYTIGMIMSLIAEKENFPLKSITFYDTNEDRQQKVAEATRVILREKYPELESFSYTTDKEKAFTDADFVFVQIRTGGLAMREQDEQIPLQHGVVGQETCGPGGMAYGMRSIGDMIELVKDVRHYAPEAWILNYTNPAAIVAEALRREFNNDNKILNICDMPAAIMVSYAGILGKEVFDLVPEYFGLNHFGWFTKIYDKEGNDHTDTIKNAITKDGFMPEDAEIANDPNWIKTFKQVERMLNDFPEYLPNTYLQYYLYPQEMVDKEEAGNTRARQVINGRQKRVHELCDQIIADQSLENVELEVDIHGRYMIRVAASLAYHNCDTFIVMVENNGIISNLPDDAMVEVPAMLTKQGPKPFSVGPISTFYKGLIEGQLAYEKLVVDAFYENSYEKAMQALTLNRTVVDAPVARQILDDLIEANRDYWPALVARKEREFAIN</sequence>
<dbReference type="InterPro" id="IPR001088">
    <property type="entry name" value="Glyco_hydro_4"/>
</dbReference>
<dbReference type="SUPFAM" id="SSF51735">
    <property type="entry name" value="NAD(P)-binding Rossmann-fold domains"/>
    <property type="match status" value="1"/>
</dbReference>
<dbReference type="GO" id="GO:0016616">
    <property type="term" value="F:oxidoreductase activity, acting on the CH-OH group of donors, NAD or NADP as acceptor"/>
    <property type="evidence" value="ECO:0007669"/>
    <property type="project" value="InterPro"/>
</dbReference>
<dbReference type="EMBL" id="AVPE01000009">
    <property type="protein sequence ID" value="KGX91667.1"/>
    <property type="molecule type" value="Genomic_DNA"/>
</dbReference>
<evidence type="ECO:0000259" key="12">
    <source>
        <dbReference type="Pfam" id="PF11975"/>
    </source>
</evidence>
<dbReference type="OrthoDB" id="9808275at2"/>